<gene>
    <name evidence="4" type="ORF">Q9L58_001281</name>
</gene>
<organism evidence="4 5">
    <name type="scientific">Discina gigas</name>
    <dbReference type="NCBI Taxonomy" id="1032678"/>
    <lineage>
        <taxon>Eukaryota</taxon>
        <taxon>Fungi</taxon>
        <taxon>Dikarya</taxon>
        <taxon>Ascomycota</taxon>
        <taxon>Pezizomycotina</taxon>
        <taxon>Pezizomycetes</taxon>
        <taxon>Pezizales</taxon>
        <taxon>Discinaceae</taxon>
        <taxon>Discina</taxon>
    </lineage>
</organism>
<evidence type="ECO:0008006" key="6">
    <source>
        <dbReference type="Google" id="ProtNLM"/>
    </source>
</evidence>
<dbReference type="EMBL" id="JBBBZM010000009">
    <property type="protein sequence ID" value="KAL0639714.1"/>
    <property type="molecule type" value="Genomic_DNA"/>
</dbReference>
<feature type="region of interest" description="Disordered" evidence="3">
    <location>
        <begin position="1"/>
        <end position="31"/>
    </location>
</feature>
<sequence>MSLRIAPASNHATQVSTSKGAPSVRSIPDPIREGLHSVSADVNGRHPLEVRLKNWDETQQALKMESLMRVYGAHEPIRRGMEMKISGSDWRPIQLGGPSNFHLDILNGKDATIEWEDIYKGNDNTEELPGFHAEMESKLKMNW</sequence>
<proteinExistence type="inferred from homology"/>
<dbReference type="Pfam" id="PF05348">
    <property type="entry name" value="UMP1"/>
    <property type="match status" value="1"/>
</dbReference>
<protein>
    <recommendedName>
        <fullName evidence="6">Proteasome maturation factor UMP1</fullName>
    </recommendedName>
</protein>
<evidence type="ECO:0000256" key="1">
    <source>
        <dbReference type="ARBA" id="ARBA00023186"/>
    </source>
</evidence>
<dbReference type="PANTHER" id="PTHR12828:SF3">
    <property type="entry name" value="PROTEASOME MATURATION PROTEIN"/>
    <property type="match status" value="1"/>
</dbReference>
<evidence type="ECO:0000313" key="5">
    <source>
        <dbReference type="Proteomes" id="UP001447188"/>
    </source>
</evidence>
<name>A0ABR3GUZ3_9PEZI</name>
<dbReference type="InterPro" id="IPR008012">
    <property type="entry name" value="Ump1"/>
</dbReference>
<evidence type="ECO:0000313" key="4">
    <source>
        <dbReference type="EMBL" id="KAL0639714.1"/>
    </source>
</evidence>
<comment type="caution">
    <text evidence="4">The sequence shown here is derived from an EMBL/GenBank/DDBJ whole genome shotgun (WGS) entry which is preliminary data.</text>
</comment>
<feature type="compositionally biased region" description="Polar residues" evidence="3">
    <location>
        <begin position="10"/>
        <end position="20"/>
    </location>
</feature>
<keyword evidence="5" id="KW-1185">Reference proteome</keyword>
<accession>A0ABR3GUZ3</accession>
<keyword evidence="1" id="KW-0143">Chaperone</keyword>
<dbReference type="PANTHER" id="PTHR12828">
    <property type="entry name" value="PROTEASOME MATURATION PROTEIN UMP1"/>
    <property type="match status" value="1"/>
</dbReference>
<evidence type="ECO:0000256" key="3">
    <source>
        <dbReference type="SAM" id="MobiDB-lite"/>
    </source>
</evidence>
<evidence type="ECO:0000256" key="2">
    <source>
        <dbReference type="ARBA" id="ARBA00043974"/>
    </source>
</evidence>
<comment type="similarity">
    <text evidence="2">Belongs to the POMP/UMP1 family.</text>
</comment>
<reference evidence="4 5" key="1">
    <citation type="submission" date="2024-02" db="EMBL/GenBank/DDBJ databases">
        <title>Discinaceae phylogenomics.</title>
        <authorList>
            <person name="Dirks A.C."/>
            <person name="James T.Y."/>
        </authorList>
    </citation>
    <scope>NUCLEOTIDE SEQUENCE [LARGE SCALE GENOMIC DNA]</scope>
    <source>
        <strain evidence="4 5">ACD0624</strain>
    </source>
</reference>
<dbReference type="Proteomes" id="UP001447188">
    <property type="component" value="Unassembled WGS sequence"/>
</dbReference>